<organism evidence="4 5">
    <name type="scientific">Luoshenia tenuis</name>
    <dbReference type="NCBI Taxonomy" id="2763654"/>
    <lineage>
        <taxon>Bacteria</taxon>
        <taxon>Bacillati</taxon>
        <taxon>Bacillota</taxon>
        <taxon>Clostridia</taxon>
        <taxon>Christensenellales</taxon>
        <taxon>Christensenellaceae</taxon>
        <taxon>Luoshenia</taxon>
    </lineage>
</organism>
<comment type="caution">
    <text evidence="4">The sequence shown here is derived from an EMBL/GenBank/DDBJ whole genome shotgun (WGS) entry which is preliminary data.</text>
</comment>
<keyword evidence="1" id="KW-0808">Transferase</keyword>
<dbReference type="GO" id="GO:0006654">
    <property type="term" value="P:phosphatidic acid biosynthetic process"/>
    <property type="evidence" value="ECO:0007669"/>
    <property type="project" value="TreeGrafter"/>
</dbReference>
<dbReference type="RefSeq" id="WP_249285694.1">
    <property type="nucleotide sequence ID" value="NZ_JACRSO010000005.1"/>
</dbReference>
<dbReference type="Proteomes" id="UP000654279">
    <property type="component" value="Unassembled WGS sequence"/>
</dbReference>
<evidence type="ECO:0000256" key="1">
    <source>
        <dbReference type="ARBA" id="ARBA00022679"/>
    </source>
</evidence>
<protein>
    <submittedName>
        <fullName evidence="4">1-acyl-sn-glycerol-3-phosphate acyltransferase</fullName>
    </submittedName>
</protein>
<dbReference type="SUPFAM" id="SSF69593">
    <property type="entry name" value="Glycerol-3-phosphate (1)-acyltransferase"/>
    <property type="match status" value="1"/>
</dbReference>
<dbReference type="Pfam" id="PF01553">
    <property type="entry name" value="Acyltransferase"/>
    <property type="match status" value="1"/>
</dbReference>
<dbReference type="PANTHER" id="PTHR10434">
    <property type="entry name" value="1-ACYL-SN-GLYCEROL-3-PHOSPHATE ACYLTRANSFERASE"/>
    <property type="match status" value="1"/>
</dbReference>
<evidence type="ECO:0000259" key="3">
    <source>
        <dbReference type="SMART" id="SM00563"/>
    </source>
</evidence>
<name>A0A926D195_9FIRM</name>
<dbReference type="CDD" id="cd07989">
    <property type="entry name" value="LPLAT_AGPAT-like"/>
    <property type="match status" value="1"/>
</dbReference>
<dbReference type="EMBL" id="JACRSO010000005">
    <property type="protein sequence ID" value="MBC8529913.1"/>
    <property type="molecule type" value="Genomic_DNA"/>
</dbReference>
<evidence type="ECO:0000313" key="5">
    <source>
        <dbReference type="Proteomes" id="UP000654279"/>
    </source>
</evidence>
<keyword evidence="5" id="KW-1185">Reference proteome</keyword>
<proteinExistence type="predicted"/>
<evidence type="ECO:0000313" key="4">
    <source>
        <dbReference type="EMBL" id="MBC8529913.1"/>
    </source>
</evidence>
<reference evidence="4" key="1">
    <citation type="submission" date="2020-08" db="EMBL/GenBank/DDBJ databases">
        <title>Genome public.</title>
        <authorList>
            <person name="Liu C."/>
            <person name="Sun Q."/>
        </authorList>
    </citation>
    <scope>NUCLEOTIDE SEQUENCE</scope>
    <source>
        <strain evidence="4">NSJ-44</strain>
    </source>
</reference>
<sequence length="258" mass="29487">MNAVQDKREGRTAEDEHVVHMWQPFSFEVAPDYDFRRDGFLRRTVGVALRGAATVILSVVDRVFLGLKIEGWENLKGLGARGAVTVSNHVHMMDCSMIDQALWNRRMYYVTLESNFRIPLVRHLVRVFGGVPLSQKPKAMARLFEEMGKALKAGAFVQVYPEGVLYPYYQGLRPFKKGAFYLAVKNKVPVVPMVIAARRPRGLYRLYKRKPCLKLTILPPIYPKPFLGQKQAIETLMEDCRAAMDAQLRDQDVRGQDE</sequence>
<evidence type="ECO:0000256" key="2">
    <source>
        <dbReference type="ARBA" id="ARBA00023315"/>
    </source>
</evidence>
<gene>
    <name evidence="4" type="ORF">H8699_10780</name>
</gene>
<accession>A0A926D195</accession>
<dbReference type="InterPro" id="IPR002123">
    <property type="entry name" value="Plipid/glycerol_acylTrfase"/>
</dbReference>
<keyword evidence="2 4" id="KW-0012">Acyltransferase</keyword>
<feature type="domain" description="Phospholipid/glycerol acyltransferase" evidence="3">
    <location>
        <begin position="83"/>
        <end position="198"/>
    </location>
</feature>
<dbReference type="AlphaFoldDB" id="A0A926D195"/>
<dbReference type="GO" id="GO:0003841">
    <property type="term" value="F:1-acylglycerol-3-phosphate O-acyltransferase activity"/>
    <property type="evidence" value="ECO:0007669"/>
    <property type="project" value="TreeGrafter"/>
</dbReference>
<dbReference type="SMART" id="SM00563">
    <property type="entry name" value="PlsC"/>
    <property type="match status" value="1"/>
</dbReference>
<dbReference type="PANTHER" id="PTHR10434:SF66">
    <property type="entry name" value="PHOSPHOLIPID_GLYCEROL ACYLTRANSFERASE DOMAIN-CONTAINING PROTEIN"/>
    <property type="match status" value="1"/>
</dbReference>